<keyword evidence="6 8" id="KW-0067">ATP-binding</keyword>
<keyword evidence="4 8" id="KW-0547">Nucleotide-binding</keyword>
<comment type="caution">
    <text evidence="11">The sequence shown here is derived from an EMBL/GenBank/DDBJ whole genome shotgun (WGS) entry which is preliminary data.</text>
</comment>
<comment type="similarity">
    <text evidence="1 7">Belongs to the ATP:guanido phosphotransferase family.</text>
</comment>
<dbReference type="InterPro" id="IPR036802">
    <property type="entry name" value="ATP-guanido_PTrfase_N_sf"/>
</dbReference>
<dbReference type="SUPFAM" id="SSF55931">
    <property type="entry name" value="Glutamine synthetase/guanido kinase"/>
    <property type="match status" value="1"/>
</dbReference>
<evidence type="ECO:0000256" key="8">
    <source>
        <dbReference type="PROSITE-ProRule" id="PRU00843"/>
    </source>
</evidence>
<keyword evidence="3 8" id="KW-0808">Transferase</keyword>
<feature type="domain" description="Phosphagen kinase C-terminal" evidence="10">
    <location>
        <begin position="174"/>
        <end position="417"/>
    </location>
</feature>
<evidence type="ECO:0000259" key="10">
    <source>
        <dbReference type="PROSITE" id="PS51510"/>
    </source>
</evidence>
<feature type="binding site" evidence="8">
    <location>
        <begin position="177"/>
        <end position="181"/>
    </location>
    <ligand>
        <name>ATP</name>
        <dbReference type="ChEBI" id="CHEBI:30616"/>
    </ligand>
</feature>
<keyword evidence="12" id="KW-1185">Reference proteome</keyword>
<dbReference type="InterPro" id="IPR000749">
    <property type="entry name" value="ATP-guanido_PTrfase"/>
</dbReference>
<feature type="binding site" evidence="8">
    <location>
        <position position="294"/>
    </location>
    <ligand>
        <name>ATP</name>
        <dbReference type="ChEBI" id="CHEBI:30616"/>
    </ligand>
</feature>
<evidence type="ECO:0000259" key="9">
    <source>
        <dbReference type="PROSITE" id="PS51509"/>
    </source>
</evidence>
<comment type="caution">
    <text evidence="8">Lacks conserved residue(s) required for the propagation of feature annotation.</text>
</comment>
<organism evidence="11 12">
    <name type="scientific">Dryococelus australis</name>
    <dbReference type="NCBI Taxonomy" id="614101"/>
    <lineage>
        <taxon>Eukaryota</taxon>
        <taxon>Metazoa</taxon>
        <taxon>Ecdysozoa</taxon>
        <taxon>Arthropoda</taxon>
        <taxon>Hexapoda</taxon>
        <taxon>Insecta</taxon>
        <taxon>Pterygota</taxon>
        <taxon>Neoptera</taxon>
        <taxon>Polyneoptera</taxon>
        <taxon>Phasmatodea</taxon>
        <taxon>Verophasmatodea</taxon>
        <taxon>Anareolatae</taxon>
        <taxon>Phasmatidae</taxon>
        <taxon>Eurycanthinae</taxon>
        <taxon>Dryococelus</taxon>
    </lineage>
</organism>
<dbReference type="EMBL" id="JARBHB010000001">
    <property type="protein sequence ID" value="KAJ8894934.1"/>
    <property type="molecule type" value="Genomic_DNA"/>
</dbReference>
<feature type="domain" description="Phosphagen kinase N-terminal" evidence="9">
    <location>
        <begin position="32"/>
        <end position="129"/>
    </location>
</feature>
<evidence type="ECO:0000256" key="1">
    <source>
        <dbReference type="ARBA" id="ARBA00006798"/>
    </source>
</evidence>
<feature type="binding site" evidence="8">
    <location>
        <begin position="375"/>
        <end position="380"/>
    </location>
    <ligand>
        <name>ATP</name>
        <dbReference type="ChEBI" id="CHEBI:30616"/>
    </ligand>
</feature>
<sequence>MSYIYWFECSYLVPNDEVSARRDIDDPDLLETLEQCYALVRDGSRPNTDTLLSRYMKRPMFDNLKLRITRMDHNLLDIIWPVTKKLPEDVIDEDLKEIIEENGGVVIPDYETYFVFADLLQPIIKDLHGLIVTYELNTQPGTMFFEPADKYGENRSQCSADDVRRVKVDPISRWVVSGHVECTRNLKLFQLPACMSLSQLETMERDLLNILDPEVDVRNAISSNQQGTYYRLDEIMSDGSGLRSKLDSEDLSIPLSDANYEGLLHGAHWPHGRGVYIYNGYTMAVWINVQDHIRILSRVDSTGDVGQAYERISKSVTSLNEHFRFKRDPYLGFLTSRPSALGNTLRFYITLYLPKLGNEEGKLKQLCSVRYLNVRKVRDRDDSFRIYNKQNLSINELQTFREFTAAVSNILQLEKNLTTNSQPQNTSGGLFNIFKKK</sequence>
<dbReference type="PROSITE" id="PS51509">
    <property type="entry name" value="PHOSPHAGEN_KINASE_N"/>
    <property type="match status" value="1"/>
</dbReference>
<dbReference type="SUPFAM" id="SSF48034">
    <property type="entry name" value="Guanido kinase N-terminal domain"/>
    <property type="match status" value="1"/>
</dbReference>
<dbReference type="Pfam" id="PF00217">
    <property type="entry name" value="ATP-gua_Ptrans"/>
    <property type="match status" value="1"/>
</dbReference>
<dbReference type="PANTHER" id="PTHR11547:SF15">
    <property type="entry name" value="ARGININE KINASE"/>
    <property type="match status" value="1"/>
</dbReference>
<dbReference type="Proteomes" id="UP001159363">
    <property type="component" value="Chromosome 1"/>
</dbReference>
<reference evidence="11 12" key="1">
    <citation type="submission" date="2023-02" db="EMBL/GenBank/DDBJ databases">
        <title>LHISI_Scaffold_Assembly.</title>
        <authorList>
            <person name="Stuart O.P."/>
            <person name="Cleave R."/>
            <person name="Magrath M.J.L."/>
            <person name="Mikheyev A.S."/>
        </authorList>
    </citation>
    <scope>NUCLEOTIDE SEQUENCE [LARGE SCALE GENOMIC DNA]</scope>
    <source>
        <strain evidence="11">Daus_M_001</strain>
        <tissue evidence="11">Leg muscle</tissue>
    </source>
</reference>
<feature type="binding site" evidence="8">
    <location>
        <begin position="346"/>
        <end position="350"/>
    </location>
    <ligand>
        <name>ATP</name>
        <dbReference type="ChEBI" id="CHEBI:30616"/>
    </ligand>
</feature>
<evidence type="ECO:0000256" key="4">
    <source>
        <dbReference type="ARBA" id="ARBA00022741"/>
    </source>
</evidence>
<dbReference type="PROSITE" id="PS51510">
    <property type="entry name" value="PHOSPHAGEN_KINASE_C"/>
    <property type="match status" value="1"/>
</dbReference>
<dbReference type="InterPro" id="IPR014746">
    <property type="entry name" value="Gln_synth/guanido_kin_cat_dom"/>
</dbReference>
<evidence type="ECO:0000256" key="3">
    <source>
        <dbReference type="ARBA" id="ARBA00022679"/>
    </source>
</evidence>
<evidence type="ECO:0000313" key="12">
    <source>
        <dbReference type="Proteomes" id="UP001159363"/>
    </source>
</evidence>
<keyword evidence="5 8" id="KW-0418">Kinase</keyword>
<dbReference type="InterPro" id="IPR022414">
    <property type="entry name" value="ATP-guanido_PTrfase_cat"/>
</dbReference>
<accession>A0ABQ9IE26</accession>
<protein>
    <recommendedName>
        <fullName evidence="2">arginine kinase</fullName>
        <ecNumber evidence="2">2.7.3.3</ecNumber>
    </recommendedName>
</protein>
<dbReference type="Pfam" id="PF02807">
    <property type="entry name" value="ATP-gua_PtransN"/>
    <property type="match status" value="1"/>
</dbReference>
<dbReference type="PANTHER" id="PTHR11547">
    <property type="entry name" value="ARGININE OR CREATINE KINASE"/>
    <property type="match status" value="1"/>
</dbReference>
<evidence type="ECO:0000256" key="6">
    <source>
        <dbReference type="ARBA" id="ARBA00022840"/>
    </source>
</evidence>
<gene>
    <name evidence="11" type="ORF">PR048_000241</name>
</gene>
<dbReference type="Gene3D" id="3.30.590.10">
    <property type="entry name" value="Glutamine synthetase/guanido kinase, catalytic domain"/>
    <property type="match status" value="1"/>
</dbReference>
<name>A0ABQ9IE26_9NEOP</name>
<proteinExistence type="inferred from homology"/>
<dbReference type="InterPro" id="IPR022413">
    <property type="entry name" value="ATP-guanido_PTrfase_N"/>
</dbReference>
<evidence type="ECO:0000256" key="7">
    <source>
        <dbReference type="PROSITE-ProRule" id="PRU00842"/>
    </source>
</evidence>
<dbReference type="Gene3D" id="1.10.135.10">
    <property type="entry name" value="ATP:guanido phosphotransferase, N-terminal domain"/>
    <property type="match status" value="1"/>
</dbReference>
<dbReference type="EC" id="2.7.3.3" evidence="2"/>
<evidence type="ECO:0000256" key="2">
    <source>
        <dbReference type="ARBA" id="ARBA00012230"/>
    </source>
</evidence>
<evidence type="ECO:0000313" key="11">
    <source>
        <dbReference type="EMBL" id="KAJ8894934.1"/>
    </source>
</evidence>
<evidence type="ECO:0000256" key="5">
    <source>
        <dbReference type="ARBA" id="ARBA00022777"/>
    </source>
</evidence>